<dbReference type="InterPro" id="IPR011990">
    <property type="entry name" value="TPR-like_helical_dom_sf"/>
</dbReference>
<evidence type="ECO:0008006" key="3">
    <source>
        <dbReference type="Google" id="ProtNLM"/>
    </source>
</evidence>
<name>A0AAJ5VXB8_9HYPH</name>
<accession>A0AAJ5VXB8</accession>
<dbReference type="Proteomes" id="UP001217476">
    <property type="component" value="Chromosome"/>
</dbReference>
<protein>
    <recommendedName>
        <fullName evidence="3">Tetratricopeptide repeat protein</fullName>
    </recommendedName>
</protein>
<proteinExistence type="predicted"/>
<evidence type="ECO:0000313" key="2">
    <source>
        <dbReference type="Proteomes" id="UP001217476"/>
    </source>
</evidence>
<gene>
    <name evidence="1" type="ORF">P0Y65_02825</name>
</gene>
<organism evidence="1 2">
    <name type="scientific">Candidatus Devosia phytovorans</name>
    <dbReference type="NCBI Taxonomy" id="3121372"/>
    <lineage>
        <taxon>Bacteria</taxon>
        <taxon>Pseudomonadati</taxon>
        <taxon>Pseudomonadota</taxon>
        <taxon>Alphaproteobacteria</taxon>
        <taxon>Hyphomicrobiales</taxon>
        <taxon>Devosiaceae</taxon>
        <taxon>Devosia</taxon>
    </lineage>
</organism>
<dbReference type="EMBL" id="CP119312">
    <property type="protein sequence ID" value="WEK05208.1"/>
    <property type="molecule type" value="Genomic_DNA"/>
</dbReference>
<dbReference type="SUPFAM" id="SSF48452">
    <property type="entry name" value="TPR-like"/>
    <property type="match status" value="1"/>
</dbReference>
<evidence type="ECO:0000313" key="1">
    <source>
        <dbReference type="EMBL" id="WEK05208.1"/>
    </source>
</evidence>
<reference evidence="1" key="1">
    <citation type="submission" date="2023-03" db="EMBL/GenBank/DDBJ databases">
        <title>Andean soil-derived lignocellulolytic bacterial consortium as a source of novel taxa and putative plastic-active enzymes.</title>
        <authorList>
            <person name="Diaz-Garcia L."/>
            <person name="Chuvochina M."/>
            <person name="Feuerriegel G."/>
            <person name="Bunk B."/>
            <person name="Sproer C."/>
            <person name="Streit W.R."/>
            <person name="Rodriguez L.M."/>
            <person name="Overmann J."/>
            <person name="Jimenez D.J."/>
        </authorList>
    </citation>
    <scope>NUCLEOTIDE SEQUENCE</scope>
    <source>
        <strain evidence="1">MAG 4196</strain>
    </source>
</reference>
<dbReference type="Gene3D" id="1.25.40.10">
    <property type="entry name" value="Tetratricopeptide repeat domain"/>
    <property type="match status" value="1"/>
</dbReference>
<dbReference type="AlphaFoldDB" id="A0AAJ5VXB8"/>
<sequence>MISTDEAPTIDEATTARLADARALIEQQDFAAAIALLDSLLEAGLPQPVHVEIQTNLAAALVMLARRKDTDASVARSQLDRARLLLIEALQHYSPLDSASNWASARANLALAYLARDHLVTSDTDILQAHLALDGTEEALTRIGDIAMLEWIRQIRDHLLDLRDRRARPRH</sequence>